<dbReference type="InterPro" id="IPR022742">
    <property type="entry name" value="Hydrolase_4"/>
</dbReference>
<keyword evidence="1" id="KW-0732">Signal</keyword>
<accession>A0ABU3CP01</accession>
<feature type="signal peptide" evidence="1">
    <location>
        <begin position="1"/>
        <end position="20"/>
    </location>
</feature>
<dbReference type="PANTHER" id="PTHR43265">
    <property type="entry name" value="ESTERASE ESTD"/>
    <property type="match status" value="1"/>
</dbReference>
<organism evidence="3 4">
    <name type="scientific">Autumnicola lenta</name>
    <dbReference type="NCBI Taxonomy" id="3075593"/>
    <lineage>
        <taxon>Bacteria</taxon>
        <taxon>Pseudomonadati</taxon>
        <taxon>Bacteroidota</taxon>
        <taxon>Flavobacteriia</taxon>
        <taxon>Flavobacteriales</taxon>
        <taxon>Flavobacteriaceae</taxon>
        <taxon>Autumnicola</taxon>
    </lineage>
</organism>
<dbReference type="RefSeq" id="WP_311496179.1">
    <property type="nucleotide sequence ID" value="NZ_JAVRHO010000028.1"/>
</dbReference>
<evidence type="ECO:0000256" key="1">
    <source>
        <dbReference type="SAM" id="SignalP"/>
    </source>
</evidence>
<dbReference type="GO" id="GO:0016787">
    <property type="term" value="F:hydrolase activity"/>
    <property type="evidence" value="ECO:0007669"/>
    <property type="project" value="UniProtKB-KW"/>
</dbReference>
<dbReference type="SUPFAM" id="SSF53474">
    <property type="entry name" value="alpha/beta-Hydrolases"/>
    <property type="match status" value="1"/>
</dbReference>
<gene>
    <name evidence="3" type="ORF">RM545_15400</name>
</gene>
<dbReference type="InterPro" id="IPR053145">
    <property type="entry name" value="AB_hydrolase_Est10"/>
</dbReference>
<keyword evidence="3" id="KW-0378">Hydrolase</keyword>
<reference evidence="3 4" key="1">
    <citation type="submission" date="2023-09" db="EMBL/GenBank/DDBJ databases">
        <authorList>
            <person name="Rey-Velasco X."/>
        </authorList>
    </citation>
    <scope>NUCLEOTIDE SEQUENCE [LARGE SCALE GENOMIC DNA]</scope>
    <source>
        <strain evidence="3 4">F260</strain>
    </source>
</reference>
<sequence length="313" mass="35064">MLKITIIGLFLLFNIQPTMAQETFTEEELTINNFVDGTLTIPAEGTASSLVILIQGSGPTDRNSNQPMMKNDALKKMAHRLAEEGIASFRYDKRIMKIGQSELKEKDLRFTNFVEDANTVLDYFRKNEEYAKIIVAGHSQGSLVGMLAANDKADAFISLAGAGRSIDDIITEQIGNQLPELKEGTRAALDEIKQKGSTTSYHPFLESMFRSDVQPFLASWIQFDPALEVAKLEIPVLIINGTSDVQMKTKEAELLKEAKPDSEMVIIDNMNHVFREIQGNDQLANSKSYNEPNRPLHPELIPIMTDFIRNLEK</sequence>
<name>A0ABU3CP01_9FLAO</name>
<keyword evidence="4" id="KW-1185">Reference proteome</keyword>
<comment type="caution">
    <text evidence="3">The sequence shown here is derived from an EMBL/GenBank/DDBJ whole genome shotgun (WGS) entry which is preliminary data.</text>
</comment>
<dbReference type="PANTHER" id="PTHR43265:SF1">
    <property type="entry name" value="ESTERASE ESTD"/>
    <property type="match status" value="1"/>
</dbReference>
<evidence type="ECO:0000313" key="4">
    <source>
        <dbReference type="Proteomes" id="UP001245285"/>
    </source>
</evidence>
<dbReference type="Pfam" id="PF12146">
    <property type="entry name" value="Hydrolase_4"/>
    <property type="match status" value="1"/>
</dbReference>
<dbReference type="InterPro" id="IPR029058">
    <property type="entry name" value="AB_hydrolase_fold"/>
</dbReference>
<feature type="chain" id="PRO_5045371595" evidence="1">
    <location>
        <begin position="21"/>
        <end position="313"/>
    </location>
</feature>
<evidence type="ECO:0000313" key="3">
    <source>
        <dbReference type="EMBL" id="MDT0648079.1"/>
    </source>
</evidence>
<evidence type="ECO:0000259" key="2">
    <source>
        <dbReference type="Pfam" id="PF12146"/>
    </source>
</evidence>
<protein>
    <submittedName>
        <fullName evidence="3">Alpha/beta hydrolase</fullName>
    </submittedName>
</protein>
<feature type="domain" description="Serine aminopeptidase S33" evidence="2">
    <location>
        <begin position="75"/>
        <end position="159"/>
    </location>
</feature>
<dbReference type="EMBL" id="JAVRHO010000028">
    <property type="protein sequence ID" value="MDT0648079.1"/>
    <property type="molecule type" value="Genomic_DNA"/>
</dbReference>
<dbReference type="Proteomes" id="UP001245285">
    <property type="component" value="Unassembled WGS sequence"/>
</dbReference>
<proteinExistence type="predicted"/>
<dbReference type="Gene3D" id="3.40.50.1820">
    <property type="entry name" value="alpha/beta hydrolase"/>
    <property type="match status" value="1"/>
</dbReference>